<gene>
    <name evidence="1" type="ORF">HMPREF9080_00224</name>
</gene>
<evidence type="ECO:0000313" key="1">
    <source>
        <dbReference type="EMBL" id="EHM55975.1"/>
    </source>
</evidence>
<dbReference type="EMBL" id="AGCM01000014">
    <property type="protein sequence ID" value="EHM55975.1"/>
    <property type="molecule type" value="Genomic_DNA"/>
</dbReference>
<protein>
    <submittedName>
        <fullName evidence="1">Uncharacterized protein</fullName>
    </submittedName>
</protein>
<dbReference type="Proteomes" id="UP000004750">
    <property type="component" value="Unassembled WGS sequence"/>
</dbReference>
<evidence type="ECO:0000313" key="2">
    <source>
        <dbReference type="Proteomes" id="UP000004750"/>
    </source>
</evidence>
<sequence length="222" mass="24345">MVEIHGSDGGTVTEVGDDGFWLGDAEFFRQLAGDVAVRGAVETVAADFVVGVELVWQRVEIGALRHMLVEGGVEDDDLFQLREDFARSVNTGNVRRVVQRGEADAVHNLVAHIVIHEDGFGEIFTAMHDAVADRLDFVHQPFFVQCGNDVAQRFLVRTGIQRFFEFVALGVLDGDVADAADTEAFSEAFQRLVAVLRIDDGKFQAGRAAVQDKNVVGHDDFL</sequence>
<dbReference type="HOGENOM" id="CLU_1243467_0_0_6"/>
<proteinExistence type="predicted"/>
<dbReference type="AlphaFoldDB" id="G9ZBU7"/>
<name>G9ZBU7_9GAMM</name>
<accession>G9ZBU7</accession>
<reference evidence="1 2" key="1">
    <citation type="submission" date="2011-08" db="EMBL/GenBank/DDBJ databases">
        <authorList>
            <person name="Weinstock G."/>
            <person name="Sodergren E."/>
            <person name="Clifton S."/>
            <person name="Fulton L."/>
            <person name="Fulton B."/>
            <person name="Courtney L."/>
            <person name="Fronick C."/>
            <person name="Harrison M."/>
            <person name="Strong C."/>
            <person name="Farmer C."/>
            <person name="Delahaunty K."/>
            <person name="Markovic C."/>
            <person name="Hall O."/>
            <person name="Minx P."/>
            <person name="Tomlinson C."/>
            <person name="Mitreva M."/>
            <person name="Hou S."/>
            <person name="Chen J."/>
            <person name="Wollam A."/>
            <person name="Pepin K.H."/>
            <person name="Johnson M."/>
            <person name="Bhonagiri V."/>
            <person name="Zhang X."/>
            <person name="Suruliraj S."/>
            <person name="Warren W."/>
            <person name="Chinwalla A."/>
            <person name="Mardis E.R."/>
            <person name="Wilson R.K."/>
        </authorList>
    </citation>
    <scope>NUCLEOTIDE SEQUENCE [LARGE SCALE GENOMIC DNA]</scope>
    <source>
        <strain evidence="1 2">F0432</strain>
    </source>
</reference>
<comment type="caution">
    <text evidence="1">The sequence shown here is derived from an EMBL/GenBank/DDBJ whole genome shotgun (WGS) entry which is preliminary data.</text>
</comment>
<organism evidence="1 2">
    <name type="scientific">Cardiobacterium valvarum F0432</name>
    <dbReference type="NCBI Taxonomy" id="797473"/>
    <lineage>
        <taxon>Bacteria</taxon>
        <taxon>Pseudomonadati</taxon>
        <taxon>Pseudomonadota</taxon>
        <taxon>Gammaproteobacteria</taxon>
        <taxon>Cardiobacteriales</taxon>
        <taxon>Cardiobacteriaceae</taxon>
        <taxon>Cardiobacterium</taxon>
    </lineage>
</organism>